<feature type="region of interest" description="Disordered" evidence="7">
    <location>
        <begin position="1176"/>
        <end position="1731"/>
    </location>
</feature>
<dbReference type="Pfam" id="PF00225">
    <property type="entry name" value="Kinesin"/>
    <property type="match status" value="1"/>
</dbReference>
<feature type="compositionally biased region" description="Basic residues" evidence="7">
    <location>
        <begin position="85"/>
        <end position="95"/>
    </location>
</feature>
<feature type="compositionally biased region" description="Low complexity" evidence="7">
    <location>
        <begin position="1667"/>
        <end position="1680"/>
    </location>
</feature>
<feature type="compositionally biased region" description="Basic and acidic residues" evidence="7">
    <location>
        <begin position="991"/>
        <end position="1000"/>
    </location>
</feature>
<feature type="compositionally biased region" description="Basic residues" evidence="7">
    <location>
        <begin position="1684"/>
        <end position="1703"/>
    </location>
</feature>
<keyword evidence="4" id="KW-0963">Cytoplasm</keyword>
<feature type="compositionally biased region" description="Low complexity" evidence="7">
    <location>
        <begin position="1488"/>
        <end position="1511"/>
    </location>
</feature>
<feature type="compositionally biased region" description="Basic and acidic residues" evidence="7">
    <location>
        <begin position="746"/>
        <end position="761"/>
    </location>
</feature>
<dbReference type="OrthoDB" id="8862460at2759"/>
<dbReference type="PRINTS" id="PR00380">
    <property type="entry name" value="KINESINHEAVY"/>
</dbReference>
<evidence type="ECO:0000256" key="6">
    <source>
        <dbReference type="SAM" id="Coils"/>
    </source>
</evidence>
<feature type="region of interest" description="Disordered" evidence="7">
    <location>
        <begin position="77"/>
        <end position="97"/>
    </location>
</feature>
<keyword evidence="5" id="KW-0505">Motor protein</keyword>
<dbReference type="InterPro" id="IPR027417">
    <property type="entry name" value="P-loop_NTPase"/>
</dbReference>
<keyword evidence="4" id="KW-0206">Cytoskeleton</keyword>
<feature type="compositionally biased region" description="Low complexity" evidence="7">
    <location>
        <begin position="1285"/>
        <end position="1296"/>
    </location>
</feature>
<evidence type="ECO:0000256" key="2">
    <source>
        <dbReference type="ARBA" id="ARBA00022741"/>
    </source>
</evidence>
<dbReference type="SUPFAM" id="SSF52540">
    <property type="entry name" value="P-loop containing nucleoside triphosphate hydrolases"/>
    <property type="match status" value="1"/>
</dbReference>
<dbReference type="RefSeq" id="XP_019642366.1">
    <property type="nucleotide sequence ID" value="XM_019786807.1"/>
</dbReference>
<dbReference type="Pfam" id="PF23081">
    <property type="entry name" value="HTH_KIF26A_B_1st"/>
    <property type="match status" value="1"/>
</dbReference>
<dbReference type="InterPro" id="IPR001752">
    <property type="entry name" value="Kinesin_motor_dom"/>
</dbReference>
<dbReference type="InterPro" id="IPR027640">
    <property type="entry name" value="Kinesin-like_fam"/>
</dbReference>
<feature type="region of interest" description="Disordered" evidence="7">
    <location>
        <begin position="595"/>
        <end position="615"/>
    </location>
</feature>
<evidence type="ECO:0000256" key="5">
    <source>
        <dbReference type="PROSITE-ProRule" id="PRU00283"/>
    </source>
</evidence>
<feature type="compositionally biased region" description="Polar residues" evidence="7">
    <location>
        <begin position="1644"/>
        <end position="1655"/>
    </location>
</feature>
<feature type="region of interest" description="Disordered" evidence="7">
    <location>
        <begin position="843"/>
        <end position="866"/>
    </location>
</feature>
<comment type="similarity">
    <text evidence="5">Belongs to the TRAFAC class myosin-kinesin ATPase superfamily. Kinesin family.</text>
</comment>
<feature type="compositionally biased region" description="Polar residues" evidence="7">
    <location>
        <begin position="1538"/>
        <end position="1551"/>
    </location>
</feature>
<dbReference type="GO" id="GO:0005524">
    <property type="term" value="F:ATP binding"/>
    <property type="evidence" value="ECO:0007669"/>
    <property type="project" value="UniProtKB-UniRule"/>
</dbReference>
<keyword evidence="6" id="KW-0175">Coiled coil</keyword>
<feature type="compositionally biased region" description="Polar residues" evidence="7">
    <location>
        <begin position="1306"/>
        <end position="1322"/>
    </location>
</feature>
<organism evidence="9 10">
    <name type="scientific">Branchiostoma belcheri</name>
    <name type="common">Amphioxus</name>
    <dbReference type="NCBI Taxonomy" id="7741"/>
    <lineage>
        <taxon>Eukaryota</taxon>
        <taxon>Metazoa</taxon>
        <taxon>Chordata</taxon>
        <taxon>Cephalochordata</taxon>
        <taxon>Leptocardii</taxon>
        <taxon>Amphioxiformes</taxon>
        <taxon>Branchiostomatidae</taxon>
        <taxon>Branchiostoma</taxon>
    </lineage>
</organism>
<dbReference type="PROSITE" id="PS50067">
    <property type="entry name" value="KINESIN_MOTOR_2"/>
    <property type="match status" value="1"/>
</dbReference>
<accession>A0A6P5AK06</accession>
<feature type="compositionally biased region" description="Polar residues" evidence="7">
    <location>
        <begin position="1459"/>
        <end position="1472"/>
    </location>
</feature>
<feature type="compositionally biased region" description="Basic and acidic residues" evidence="7">
    <location>
        <begin position="926"/>
        <end position="943"/>
    </location>
</feature>
<feature type="compositionally biased region" description="Low complexity" evidence="7">
    <location>
        <begin position="1519"/>
        <end position="1537"/>
    </location>
</feature>
<evidence type="ECO:0000256" key="3">
    <source>
        <dbReference type="ARBA" id="ARBA00022840"/>
    </source>
</evidence>
<feature type="region of interest" description="Disordered" evidence="7">
    <location>
        <begin position="1034"/>
        <end position="1155"/>
    </location>
</feature>
<dbReference type="InterPro" id="IPR057090">
    <property type="entry name" value="HTH_KIF26A_B_1st"/>
</dbReference>
<feature type="compositionally biased region" description="Basic and acidic residues" evidence="7">
    <location>
        <begin position="1568"/>
        <end position="1581"/>
    </location>
</feature>
<dbReference type="GO" id="GO:0005856">
    <property type="term" value="C:cytoskeleton"/>
    <property type="evidence" value="ECO:0007669"/>
    <property type="project" value="UniProtKB-SubCell"/>
</dbReference>
<evidence type="ECO:0000256" key="7">
    <source>
        <dbReference type="SAM" id="MobiDB-lite"/>
    </source>
</evidence>
<dbReference type="PANTHER" id="PTHR21608">
    <property type="entry name" value="KINESIN-LIKE PROTEIN CG14535"/>
    <property type="match status" value="1"/>
</dbReference>
<feature type="region of interest" description="Disordered" evidence="7">
    <location>
        <begin position="701"/>
        <end position="828"/>
    </location>
</feature>
<feature type="compositionally biased region" description="Polar residues" evidence="7">
    <location>
        <begin position="910"/>
        <end position="919"/>
    </location>
</feature>
<evidence type="ECO:0000256" key="4">
    <source>
        <dbReference type="ARBA" id="ARBA00023212"/>
    </source>
</evidence>
<proteinExistence type="inferred from homology"/>
<feature type="region of interest" description="Disordered" evidence="7">
    <location>
        <begin position="882"/>
        <end position="1017"/>
    </location>
</feature>
<feature type="compositionally biased region" description="Pro residues" evidence="7">
    <location>
        <begin position="1367"/>
        <end position="1386"/>
    </location>
</feature>
<evidence type="ECO:0000313" key="9">
    <source>
        <dbReference type="Proteomes" id="UP000515135"/>
    </source>
</evidence>
<dbReference type="Proteomes" id="UP000515135">
    <property type="component" value="Unplaced"/>
</dbReference>
<feature type="coiled-coil region" evidence="6">
    <location>
        <begin position="1771"/>
        <end position="1798"/>
    </location>
</feature>
<protein>
    <submittedName>
        <fullName evidence="10">Kinesin-like protein KIF26A isoform X1</fullName>
    </submittedName>
</protein>
<reference evidence="10" key="1">
    <citation type="submission" date="2025-08" db="UniProtKB">
        <authorList>
            <consortium name="RefSeq"/>
        </authorList>
    </citation>
    <scope>IDENTIFICATION</scope>
    <source>
        <tissue evidence="10">Gonad</tissue>
    </source>
</reference>
<name>A0A6P5AK06_BRABE</name>
<evidence type="ECO:0000259" key="8">
    <source>
        <dbReference type="PROSITE" id="PS50067"/>
    </source>
</evidence>
<dbReference type="InterPro" id="IPR036961">
    <property type="entry name" value="Kinesin_motor_dom_sf"/>
</dbReference>
<evidence type="ECO:0000256" key="1">
    <source>
        <dbReference type="ARBA" id="ARBA00004245"/>
    </source>
</evidence>
<feature type="compositionally biased region" description="Low complexity" evidence="7">
    <location>
        <begin position="1208"/>
        <end position="1222"/>
    </location>
</feature>
<feature type="binding site" evidence="5">
    <location>
        <begin position="338"/>
        <end position="345"/>
    </location>
    <ligand>
        <name>ATP</name>
        <dbReference type="ChEBI" id="CHEBI:30616"/>
    </ligand>
</feature>
<gene>
    <name evidence="10" type="primary">LOC109483738</name>
</gene>
<dbReference type="GO" id="GO:0003777">
    <property type="term" value="F:microtubule motor activity"/>
    <property type="evidence" value="ECO:0007669"/>
    <property type="project" value="InterPro"/>
</dbReference>
<feature type="compositionally biased region" description="Basic and acidic residues" evidence="7">
    <location>
        <begin position="1042"/>
        <end position="1061"/>
    </location>
</feature>
<comment type="subcellular location">
    <subcellularLocation>
        <location evidence="1">Cytoplasm</location>
        <location evidence="1">Cytoskeleton</location>
    </subcellularLocation>
</comment>
<dbReference type="SMART" id="SM00129">
    <property type="entry name" value="KISc"/>
    <property type="match status" value="1"/>
</dbReference>
<dbReference type="GO" id="GO:0008017">
    <property type="term" value="F:microtubule binding"/>
    <property type="evidence" value="ECO:0007669"/>
    <property type="project" value="InterPro"/>
</dbReference>
<dbReference type="PANTHER" id="PTHR21608:SF7">
    <property type="entry name" value="KINESIN-LIKE PROTEIN CG14535"/>
    <property type="match status" value="1"/>
</dbReference>
<feature type="domain" description="Kinesin motor" evidence="8">
    <location>
        <begin position="248"/>
        <end position="594"/>
    </location>
</feature>
<feature type="compositionally biased region" description="Low complexity" evidence="7">
    <location>
        <begin position="1387"/>
        <end position="1413"/>
    </location>
</feature>
<dbReference type="GO" id="GO:0007018">
    <property type="term" value="P:microtubule-based movement"/>
    <property type="evidence" value="ECO:0007669"/>
    <property type="project" value="InterPro"/>
</dbReference>
<evidence type="ECO:0000313" key="10">
    <source>
        <dbReference type="RefSeq" id="XP_019642366.1"/>
    </source>
</evidence>
<feature type="compositionally biased region" description="Pro residues" evidence="7">
    <location>
        <begin position="979"/>
        <end position="990"/>
    </location>
</feature>
<sequence>MSASLAEKLQIPEGLQKGWSEDHCETCATHLDQLKQDAIAMVQSLDEAQSNPGSAPLGNLSSIVGSRNIAALQRGGHLPTLNPSSHHRATGRHAQGKQQYPAHSMLPVRTSPSAVAAHAQQLLEDNWSVSKLGFQHPHLTQTQASVGSSRSSVSEIATRSVAASSRIYPTPSSAGSVGGTSAAASFFARAAQKLNLASKKKKKHAPEPQPELPIFPTNFSDLLKASPPSVPPCFLRTSSKRDNLGVGKVKVMLRVCPTGEDIANSSLMVDQRRKQVTLYDPSLNGVSHRRMAVAAPKMFAFDAIFSEDASQVEVCSSALSDILQSVVGGADGCVFCYGHSKLGKTYTMAGNDDDSQSLGIIPSSIAWLFRLINEQKQKTGARFSVRVSAVEVYGKQENLRDLLSEQATGSTGSKETSPGVYLCEDPVFGIQLQNQSELRAPTAEKAAYYLDAALAARSTARTPTTEEPEEENRNSHLLFTLHIYQYRIDKSGKGGVAGGRSRLHLIDLGSGEKSSGKASGSVALTLSALGNVILALVNGAKHVPYRESKITRLLSESLGNLNCRTTMLAHVSPKAAHYSETLQTVQLASRIHRMRKKKAKYSSSSGGESSCEEGRIRRPHFRPSRPLISETVREDTTTGLGISDKDDVSSSEQSCDTVIYVGPNGAVLSDRELTDNEGPPETVPIVRRDYKQQRKECQIVEEDCETESKPAPSSSPLFSPDTENRRNLYIEEENKENEPSQLVYEKPAEERMEQESAREQQDIVLEPITDNGSDYDFVCEEADAEKDSRPEESAPSPQNNLEEELPPLDLPEPTSSLPEPLSEATEFLDSLLKNEDLFTSSESISNIQNSGEQTLSSLDDGSEYKSNSVLLNGNVHQYYSIVPTFEDESDDEGFTPPTKQPTNEEKAAESDSNSLTETLAQLEAFLTKEDLMEETIQPKDEASAPKPVPSPRKTSNKPKPVPPPRTITLQNRPPDLSFPKPPDLPVPPEPEVTKRVESRNKPSPPANPHDLVFKSSDLPMRLEDDRCSLDSISINSLLDGTEDVKDEGRTSPDGELERFPFEDDIPLDATTDILGRKFDGAPSRPPDLISDLGDADDLQKFDKKDRPVSGVSEDSVSSTKVVLPESRPLSMLSQDSIELYVPPPPPNAQVSLRATYTPPTNVTALTKEKLEALDDASFSLGERRPSESSSKSNKSVANTRQNMRLGKRTSSSSSLRSTGSHSAQSRNHATSQSSKLSSSHRTELKSNISVHSRITPKSVNALSRSHAGSTGSVKPLEASICRVPSSSSLSKQSVRSNRTRELALTRTASDGSNSDGARSTASERLPGSRPVIRPKGSACSLPGSPTKLTKLSRPTPAGLAREDSRPITPPSKIPGKPSPPPKPSQLPKPSSSSSPVSWVPCSTSSSRSAAKSAPKAEQKPPKPPRISSLGDARLRSGSASSKASMSSARDAVSAKNRLPSRSASTSGLSAGNVSAKPAKAGSKLPVPSSARSGKPLPSSSSKSSLQSFQPSNRSAQQPAGKAGSSSGKASTTSGRTGQKATQALQSRTANLPSRKDSASKVNNTRVSELSKESPAKIRLSTDSDSGNDSGIQIGDEKSPKPMNLVSPYSTVTAPRPSHRSSSGHGSDASSILSGDIPPPMKPSVLNSASGASSGYESMMRDSEATGSASSNHDSMSESSSGRIKTSRNLKKRLAQGSRNRRMVPPRPSDSPSLSRKALGSPKWVDVRPGDRPQHDMVELKVYEVDDIERLAKRRLDGGEGGTQFNAKTRAMERRNAKVTELRRRQQELKEELSLAKKRLMIDSKKWNFDCKVEEEMDWDDPNYLEALEDETERLEKRVNVCKSHIMMVTCFDVKI</sequence>
<feature type="compositionally biased region" description="Polar residues" evidence="7">
    <location>
        <begin position="1223"/>
        <end position="1272"/>
    </location>
</feature>
<feature type="compositionally biased region" description="Basic and acidic residues" evidence="7">
    <location>
        <begin position="1097"/>
        <end position="1107"/>
    </location>
</feature>
<keyword evidence="2 5" id="KW-0547">Nucleotide-binding</keyword>
<dbReference type="Gene3D" id="3.40.850.10">
    <property type="entry name" value="Kinesin motor domain"/>
    <property type="match status" value="1"/>
</dbReference>
<dbReference type="KEGG" id="bbel:109483738"/>
<keyword evidence="3 5" id="KW-0067">ATP-binding</keyword>
<feature type="compositionally biased region" description="Low complexity" evidence="7">
    <location>
        <begin position="811"/>
        <end position="823"/>
    </location>
</feature>
<keyword evidence="9" id="KW-1185">Reference proteome</keyword>
<dbReference type="GeneID" id="109483738"/>
<feature type="compositionally biased region" description="Low complexity" evidence="7">
    <location>
        <begin position="1435"/>
        <end position="1451"/>
    </location>
</feature>
<feature type="compositionally biased region" description="Low complexity" evidence="7">
    <location>
        <begin position="1613"/>
        <end position="1630"/>
    </location>
</feature>